<protein>
    <recommendedName>
        <fullName evidence="2">peptide-methionine (R)-S-oxide reductase</fullName>
        <ecNumber evidence="2">1.8.4.12</ecNumber>
    </recommendedName>
</protein>
<accession>A0A7K3LZ31</accession>
<reference evidence="8 9" key="1">
    <citation type="submission" date="2019-11" db="EMBL/GenBank/DDBJ databases">
        <authorList>
            <person name="Li X.-J."/>
            <person name="Feng X.-M."/>
        </authorList>
    </citation>
    <scope>NUCLEOTIDE SEQUENCE [LARGE SCALE GENOMIC DNA]</scope>
    <source>
        <strain evidence="8 9">XMNu-373</strain>
    </source>
</reference>
<dbReference type="EMBL" id="WLZY01000001">
    <property type="protein sequence ID" value="NDL56291.1"/>
    <property type="molecule type" value="Genomic_DNA"/>
</dbReference>
<dbReference type="GO" id="GO:0006979">
    <property type="term" value="P:response to oxidative stress"/>
    <property type="evidence" value="ECO:0007669"/>
    <property type="project" value="InterPro"/>
</dbReference>
<evidence type="ECO:0000256" key="6">
    <source>
        <dbReference type="ARBA" id="ARBA00048488"/>
    </source>
</evidence>
<dbReference type="PROSITE" id="PS51790">
    <property type="entry name" value="MSRB"/>
    <property type="match status" value="1"/>
</dbReference>
<dbReference type="RefSeq" id="WP_162448899.1">
    <property type="nucleotide sequence ID" value="NZ_WLZY01000001.1"/>
</dbReference>
<keyword evidence="9" id="KW-1185">Reference proteome</keyword>
<evidence type="ECO:0000313" key="8">
    <source>
        <dbReference type="EMBL" id="NDL56291.1"/>
    </source>
</evidence>
<dbReference type="GO" id="GO:0033743">
    <property type="term" value="F:peptide-methionine (R)-S-oxide reductase activity"/>
    <property type="evidence" value="ECO:0007669"/>
    <property type="project" value="UniProtKB-EC"/>
</dbReference>
<keyword evidence="3" id="KW-0479">Metal-binding</keyword>
<keyword evidence="5 8" id="KW-0560">Oxidoreductase</keyword>
<name>A0A7K3LZ31_9ACTN</name>
<dbReference type="PANTHER" id="PTHR46081:SF8">
    <property type="entry name" value="PEPTIDE METHIONINE SULFOXIDE REDUCTASE 2"/>
    <property type="match status" value="1"/>
</dbReference>
<feature type="domain" description="MsrB" evidence="7">
    <location>
        <begin position="9"/>
        <end position="134"/>
    </location>
</feature>
<evidence type="ECO:0000256" key="1">
    <source>
        <dbReference type="ARBA" id="ARBA00001947"/>
    </source>
</evidence>
<dbReference type="SUPFAM" id="SSF51316">
    <property type="entry name" value="Mss4-like"/>
    <property type="match status" value="1"/>
</dbReference>
<dbReference type="Gene3D" id="2.170.150.20">
    <property type="entry name" value="Peptide methionine sulfoxide reductase"/>
    <property type="match status" value="1"/>
</dbReference>
<comment type="caution">
    <text evidence="8">The sequence shown here is derived from an EMBL/GenBank/DDBJ whole genome shotgun (WGS) entry which is preliminary data.</text>
</comment>
<evidence type="ECO:0000259" key="7">
    <source>
        <dbReference type="PROSITE" id="PS51790"/>
    </source>
</evidence>
<gene>
    <name evidence="8" type="primary">msrB</name>
    <name evidence="8" type="ORF">F7O44_04315</name>
</gene>
<dbReference type="GO" id="GO:0030091">
    <property type="term" value="P:protein repair"/>
    <property type="evidence" value="ECO:0007669"/>
    <property type="project" value="InterPro"/>
</dbReference>
<dbReference type="AlphaFoldDB" id="A0A7K3LZ31"/>
<dbReference type="Proteomes" id="UP000460435">
    <property type="component" value="Unassembled WGS sequence"/>
</dbReference>
<comment type="catalytic activity">
    <reaction evidence="6">
        <text>L-methionyl-[protein] + [thioredoxin]-disulfide + H2O = L-methionyl-(R)-S-oxide-[protein] + [thioredoxin]-dithiol</text>
        <dbReference type="Rhea" id="RHEA:24164"/>
        <dbReference type="Rhea" id="RHEA-COMP:10698"/>
        <dbReference type="Rhea" id="RHEA-COMP:10700"/>
        <dbReference type="Rhea" id="RHEA-COMP:12313"/>
        <dbReference type="Rhea" id="RHEA-COMP:12314"/>
        <dbReference type="ChEBI" id="CHEBI:15377"/>
        <dbReference type="ChEBI" id="CHEBI:16044"/>
        <dbReference type="ChEBI" id="CHEBI:29950"/>
        <dbReference type="ChEBI" id="CHEBI:45764"/>
        <dbReference type="ChEBI" id="CHEBI:50058"/>
        <dbReference type="EC" id="1.8.4.12"/>
    </reaction>
</comment>
<evidence type="ECO:0000256" key="2">
    <source>
        <dbReference type="ARBA" id="ARBA00012499"/>
    </source>
</evidence>
<keyword evidence="4" id="KW-0862">Zinc</keyword>
<evidence type="ECO:0000256" key="5">
    <source>
        <dbReference type="ARBA" id="ARBA00023002"/>
    </source>
</evidence>
<dbReference type="NCBIfam" id="TIGR00357">
    <property type="entry name" value="peptide-methionine (R)-S-oxide reductase MsrB"/>
    <property type="match status" value="1"/>
</dbReference>
<dbReference type="Pfam" id="PF01641">
    <property type="entry name" value="SelR"/>
    <property type="match status" value="1"/>
</dbReference>
<evidence type="ECO:0000256" key="4">
    <source>
        <dbReference type="ARBA" id="ARBA00022833"/>
    </source>
</evidence>
<proteinExistence type="predicted"/>
<dbReference type="InterPro" id="IPR011057">
    <property type="entry name" value="Mss4-like_sf"/>
</dbReference>
<dbReference type="InterPro" id="IPR028427">
    <property type="entry name" value="Met_Sox_Rdtase_MsrB"/>
</dbReference>
<comment type="cofactor">
    <cofactor evidence="1">
        <name>Zn(2+)</name>
        <dbReference type="ChEBI" id="CHEBI:29105"/>
    </cofactor>
</comment>
<dbReference type="InterPro" id="IPR002579">
    <property type="entry name" value="Met_Sox_Rdtase_MsrB_dom"/>
</dbReference>
<dbReference type="EC" id="1.8.4.12" evidence="2"/>
<dbReference type="GO" id="GO:0046872">
    <property type="term" value="F:metal ion binding"/>
    <property type="evidence" value="ECO:0007669"/>
    <property type="project" value="UniProtKB-KW"/>
</dbReference>
<evidence type="ECO:0000256" key="3">
    <source>
        <dbReference type="ARBA" id="ARBA00022723"/>
    </source>
</evidence>
<organism evidence="8 9">
    <name type="scientific">Phytoactinopolyspora mesophila</name>
    <dbReference type="NCBI Taxonomy" id="2650750"/>
    <lineage>
        <taxon>Bacteria</taxon>
        <taxon>Bacillati</taxon>
        <taxon>Actinomycetota</taxon>
        <taxon>Actinomycetes</taxon>
        <taxon>Jiangellales</taxon>
        <taxon>Jiangellaceae</taxon>
        <taxon>Phytoactinopolyspora</taxon>
    </lineage>
</organism>
<dbReference type="PANTHER" id="PTHR46081">
    <property type="entry name" value="PEPTIDE METHIONINE SULFOXIDE REDUCTASE 2"/>
    <property type="match status" value="1"/>
</dbReference>
<evidence type="ECO:0000313" key="9">
    <source>
        <dbReference type="Proteomes" id="UP000460435"/>
    </source>
</evidence>
<sequence>MTYPVEKTDDEWRAELSAEEYYVLRQAGTERPGSSPLEHQDDRPYMYECRGCGAELFQSATKFDAHCGWPAFYAPLAEDRVEHIEDRSLGQVRTEVRCARCGSHLGHVFTGEGFPTPTDQRYCINGVAMRRIEPPEAR</sequence>